<dbReference type="Pfam" id="PF21365">
    <property type="entry name" value="Glyco_hydro_31_3rd"/>
    <property type="match status" value="1"/>
</dbReference>
<dbReference type="InterPro" id="IPR017853">
    <property type="entry name" value="GH"/>
</dbReference>
<dbReference type="AlphaFoldDB" id="A0A8B7NTH7"/>
<proteinExistence type="inferred from homology"/>
<dbReference type="InterPro" id="IPR013780">
    <property type="entry name" value="Glyco_hydro_b"/>
</dbReference>
<dbReference type="RefSeq" id="XP_018017064.1">
    <property type="nucleotide sequence ID" value="XM_018161575.1"/>
</dbReference>
<evidence type="ECO:0000259" key="5">
    <source>
        <dbReference type="Pfam" id="PF01055"/>
    </source>
</evidence>
<keyword evidence="2 4" id="KW-0378">Hydrolase</keyword>
<comment type="similarity">
    <text evidence="1 4">Belongs to the glycosyl hydrolase 31 family.</text>
</comment>
<dbReference type="InterPro" id="IPR048395">
    <property type="entry name" value="Glyco_hydro_31_C"/>
</dbReference>
<dbReference type="CDD" id="cd06592">
    <property type="entry name" value="GH31_NET37"/>
    <property type="match status" value="1"/>
</dbReference>
<evidence type="ECO:0000256" key="1">
    <source>
        <dbReference type="ARBA" id="ARBA00007806"/>
    </source>
</evidence>
<dbReference type="KEGG" id="hazt:108673708"/>
<name>A0A8B7NTH7_HYAAZ</name>
<evidence type="ECO:0000256" key="3">
    <source>
        <dbReference type="ARBA" id="ARBA00023295"/>
    </source>
</evidence>
<evidence type="ECO:0000256" key="2">
    <source>
        <dbReference type="ARBA" id="ARBA00022801"/>
    </source>
</evidence>
<dbReference type="Gene3D" id="3.20.20.80">
    <property type="entry name" value="Glycosidases"/>
    <property type="match status" value="1"/>
</dbReference>
<feature type="domain" description="Glycoside hydrolase family 31 TIM barrel" evidence="5">
    <location>
        <begin position="199"/>
        <end position="491"/>
    </location>
</feature>
<keyword evidence="3 4" id="KW-0326">Glycosidase</keyword>
<evidence type="ECO:0000313" key="8">
    <source>
        <dbReference type="RefSeq" id="XP_018017064.1"/>
    </source>
</evidence>
<dbReference type="OrthoDB" id="10070917at2759"/>
<organism evidence="7 8">
    <name type="scientific">Hyalella azteca</name>
    <name type="common">Amphipod</name>
    <dbReference type="NCBI Taxonomy" id="294128"/>
    <lineage>
        <taxon>Eukaryota</taxon>
        <taxon>Metazoa</taxon>
        <taxon>Ecdysozoa</taxon>
        <taxon>Arthropoda</taxon>
        <taxon>Crustacea</taxon>
        <taxon>Multicrustacea</taxon>
        <taxon>Malacostraca</taxon>
        <taxon>Eumalacostraca</taxon>
        <taxon>Peracarida</taxon>
        <taxon>Amphipoda</taxon>
        <taxon>Senticaudata</taxon>
        <taxon>Talitrida</taxon>
        <taxon>Talitroidea</taxon>
        <taxon>Hyalellidae</taxon>
        <taxon>Hyalella</taxon>
    </lineage>
</organism>
<dbReference type="PANTHER" id="PTHR43053">
    <property type="entry name" value="GLYCOSIDASE FAMILY 31"/>
    <property type="match status" value="1"/>
</dbReference>
<dbReference type="Gene3D" id="2.60.40.1180">
    <property type="entry name" value="Golgi alpha-mannosidase II"/>
    <property type="match status" value="1"/>
</dbReference>
<dbReference type="SUPFAM" id="SSF51011">
    <property type="entry name" value="Glycosyl hydrolase domain"/>
    <property type="match status" value="1"/>
</dbReference>
<dbReference type="OMA" id="NEYRACW"/>
<dbReference type="GeneID" id="108673708"/>
<evidence type="ECO:0000313" key="7">
    <source>
        <dbReference type="Proteomes" id="UP000694843"/>
    </source>
</evidence>
<dbReference type="GO" id="GO:0004553">
    <property type="term" value="F:hydrolase activity, hydrolyzing O-glycosyl compounds"/>
    <property type="evidence" value="ECO:0007669"/>
    <property type="project" value="InterPro"/>
</dbReference>
<evidence type="ECO:0000259" key="6">
    <source>
        <dbReference type="Pfam" id="PF21365"/>
    </source>
</evidence>
<protein>
    <submittedName>
        <fullName evidence="8">Myogenesis-regulating glycosidase</fullName>
    </submittedName>
</protein>
<dbReference type="GO" id="GO:0005975">
    <property type="term" value="P:carbohydrate metabolic process"/>
    <property type="evidence" value="ECO:0007669"/>
    <property type="project" value="InterPro"/>
</dbReference>
<keyword evidence="7" id="KW-1185">Reference proteome</keyword>
<accession>A0A8B7NTH7</accession>
<gene>
    <name evidence="8" type="primary">LOC108673708</name>
</gene>
<sequence length="585" mass="64975">MGLAIPPGTPTNPCEVPGSDYCVEYVGEAQLSITTDGHCQEVSWVASGATELKDCVILKGHWYGGGEQFTQPWPIEQKPRPETAYVTADMLQRSNQWYGGVTEAYWISSQGLAVYVPDEVPLFLSLVDADADGVADEMCFSARHEVPFADRDSALILRYSVCSADDVRQVHEATLPKFYSFPSGIPDEKMMRDTVWTTWAEYKTEINDSRVLALAYNVIEKGYPYSQIEIDDNWETCYGNAEFNTDRFSDAKAMVDELHALGFRVTLWIHPFINDDCEAFAYADARGYFVKAADGVTQLTSWWQGNSAGIVDFTNTEAVSWWTGRLRDIQATTGMDGFKFDAGETSWLPDVFTLNAPVEKWPNVYTTSYVDVVSSFGGLTEVRSGRHNQAAPIFFRMLDKNSNFQNLNGLKTLIPTLLHFGILGYPYVLPDMIGGNAYGGQPSDELFVRWTQANSLMPVLQFSLLPWRFGSIAEEVALNVSRLHVELTPQLLRAAQEATVSGAPINRPTWWLCPLDEACLIADQQYLLGDDIVVAPITEEGATEKEVVLPPGDWVANVDGATYTGPATVLFTGVTLDKFVYLTRA</sequence>
<reference evidence="8" key="1">
    <citation type="submission" date="2025-08" db="UniProtKB">
        <authorList>
            <consortium name="RefSeq"/>
        </authorList>
    </citation>
    <scope>IDENTIFICATION</scope>
    <source>
        <tissue evidence="8">Whole organism</tissue>
    </source>
</reference>
<evidence type="ECO:0000256" key="4">
    <source>
        <dbReference type="RuleBase" id="RU361185"/>
    </source>
</evidence>
<feature type="domain" description="Glycosyl hydrolase family 31 C-terminal" evidence="6">
    <location>
        <begin position="502"/>
        <end position="569"/>
    </location>
</feature>
<dbReference type="SUPFAM" id="SSF51445">
    <property type="entry name" value="(Trans)glycosidases"/>
    <property type="match status" value="1"/>
</dbReference>
<dbReference type="InterPro" id="IPR000322">
    <property type="entry name" value="Glyco_hydro_31_TIM"/>
</dbReference>
<dbReference type="InterPro" id="IPR050985">
    <property type="entry name" value="Alpha-glycosidase_related"/>
</dbReference>
<dbReference type="Pfam" id="PF01055">
    <property type="entry name" value="Glyco_hydro_31_2nd"/>
    <property type="match status" value="1"/>
</dbReference>
<dbReference type="Proteomes" id="UP000694843">
    <property type="component" value="Unplaced"/>
</dbReference>
<dbReference type="PANTHER" id="PTHR43053:SF4">
    <property type="entry name" value="MYOGENESIS-REGULATING GLYCOSIDASE"/>
    <property type="match status" value="1"/>
</dbReference>